<protein>
    <submittedName>
        <fullName evidence="2">DUF1659 domain-containing protein</fullName>
    </submittedName>
</protein>
<dbReference type="InterPro" id="IPR012454">
    <property type="entry name" value="DUF1659"/>
</dbReference>
<evidence type="ECO:0000313" key="3">
    <source>
        <dbReference type="Proteomes" id="UP001597318"/>
    </source>
</evidence>
<accession>A0ABW5C184</accession>
<name>A0ABW5C184_9BACI</name>
<dbReference type="Proteomes" id="UP001597318">
    <property type="component" value="Unassembled WGS sequence"/>
</dbReference>
<dbReference type="EMBL" id="JBHUIK010000003">
    <property type="protein sequence ID" value="MFD2215035.1"/>
    <property type="molecule type" value="Genomic_DNA"/>
</dbReference>
<proteinExistence type="predicted"/>
<feature type="domain" description="DUF1659" evidence="1">
    <location>
        <begin position="3"/>
        <end position="71"/>
    </location>
</feature>
<sequence>MANQVILDSNLSLIYDMGMDINGKPISKRKSYNNVKTSATPDQLLQVAQAIASLQTETLTLVERSDTHQLTV</sequence>
<organism evidence="2 3">
    <name type="scientific">Metabacillus endolithicus</name>
    <dbReference type="NCBI Taxonomy" id="1535204"/>
    <lineage>
        <taxon>Bacteria</taxon>
        <taxon>Bacillati</taxon>
        <taxon>Bacillota</taxon>
        <taxon>Bacilli</taxon>
        <taxon>Bacillales</taxon>
        <taxon>Bacillaceae</taxon>
        <taxon>Metabacillus</taxon>
    </lineage>
</organism>
<evidence type="ECO:0000259" key="1">
    <source>
        <dbReference type="Pfam" id="PF07872"/>
    </source>
</evidence>
<evidence type="ECO:0000313" key="2">
    <source>
        <dbReference type="EMBL" id="MFD2215035.1"/>
    </source>
</evidence>
<dbReference type="Pfam" id="PF07872">
    <property type="entry name" value="DUF1659"/>
    <property type="match status" value="1"/>
</dbReference>
<reference evidence="3" key="1">
    <citation type="journal article" date="2019" name="Int. J. Syst. Evol. Microbiol.">
        <title>The Global Catalogue of Microorganisms (GCM) 10K type strain sequencing project: providing services to taxonomists for standard genome sequencing and annotation.</title>
        <authorList>
            <consortium name="The Broad Institute Genomics Platform"/>
            <consortium name="The Broad Institute Genome Sequencing Center for Infectious Disease"/>
            <person name="Wu L."/>
            <person name="Ma J."/>
        </authorList>
    </citation>
    <scope>NUCLEOTIDE SEQUENCE [LARGE SCALE GENOMIC DNA]</scope>
    <source>
        <strain evidence="3">CGMCC 1.15474</strain>
    </source>
</reference>
<dbReference type="RefSeq" id="WP_247346582.1">
    <property type="nucleotide sequence ID" value="NZ_CP095550.1"/>
</dbReference>
<gene>
    <name evidence="2" type="ORF">ACFSKK_15195</name>
</gene>
<comment type="caution">
    <text evidence="2">The sequence shown here is derived from an EMBL/GenBank/DDBJ whole genome shotgun (WGS) entry which is preliminary data.</text>
</comment>
<keyword evidence="3" id="KW-1185">Reference proteome</keyword>